<protein>
    <submittedName>
        <fullName evidence="1">Uncharacterized protein</fullName>
    </submittedName>
</protein>
<dbReference type="AlphaFoldDB" id="A0A1V0N680"/>
<keyword evidence="2" id="KW-1185">Reference proteome</keyword>
<sequence>MNRKRVIIGVTMALIFVFTAFSPAISNNTNIASSVPEIASISNSINKIPVFNIKPAGKAYDFNNNGVTFSGNDPYIKLNNQYYPSQWIISNNTNSQKLNIIDNKKIVSKFQNSAVEILKDKSIKVAYIYLFYNNSVHADITIKNLKNTTGNYTVQFNLMLPSSNIMENNHNINNEFSNVYANNKYINLINIKNPYNSLSFNNVMINPSASFPLHTTIMKDNSYAVLNMAYNVILTKNETYTIDPVIENYRGSNVVTYGTITTGISTGACLFNSNGKEIGVITETAQTGSTLYADSTKAYVEIDTTFSPTSSSYDVNCIEQKIVDSNGGNSNFVERNYYSVLQYHEEQSCPKIQSAINAAFFFLNSILAIEGISIPNPSSLFSSSSDVSAGDVTNGYQITANAGTTTSAKAGVYWNPITLSYWTYLYGFIPEYHTYDVHEFGDCLEFHFQQPYGTHTNPYADPMTYTSTFTITNSDMKPVEFENQQYKAQISENFDLEQYSST</sequence>
<proteinExistence type="predicted"/>
<dbReference type="KEGG" id="fai:FAD_1793"/>
<dbReference type="GeneID" id="31677283"/>
<reference evidence="1 2" key="1">
    <citation type="submission" date="2011-10" db="EMBL/GenBank/DDBJ databases">
        <title>Metabolic and evolutionary patterns in the extreme acidophile Ferroplasma acidiphilum.</title>
        <authorList>
            <person name="Golyshina O.V."/>
            <person name="Kozyavkin S.A."/>
            <person name="Tatusov R.L."/>
            <person name="Slesarev A.I."/>
            <person name="Golyshin P.N."/>
        </authorList>
    </citation>
    <scope>NUCLEOTIDE SEQUENCE [LARGE SCALE GENOMIC DNA]</scope>
    <source>
        <strain evidence="2">Y</strain>
    </source>
</reference>
<dbReference type="Proteomes" id="UP000192050">
    <property type="component" value="Chromosome"/>
</dbReference>
<dbReference type="EMBL" id="CP015363">
    <property type="protein sequence ID" value="ARD85632.1"/>
    <property type="molecule type" value="Genomic_DNA"/>
</dbReference>
<evidence type="ECO:0000313" key="2">
    <source>
        <dbReference type="Proteomes" id="UP000192050"/>
    </source>
</evidence>
<gene>
    <name evidence="1" type="ORF">FAD_1793</name>
</gene>
<organism evidence="1 2">
    <name type="scientific">Ferroplasma acidiphilum</name>
    <dbReference type="NCBI Taxonomy" id="74969"/>
    <lineage>
        <taxon>Archaea</taxon>
        <taxon>Methanobacteriati</taxon>
        <taxon>Thermoplasmatota</taxon>
        <taxon>Thermoplasmata</taxon>
        <taxon>Thermoplasmatales</taxon>
        <taxon>Ferroplasmaceae</taxon>
        <taxon>Ferroplasma</taxon>
    </lineage>
</organism>
<evidence type="ECO:0000313" key="1">
    <source>
        <dbReference type="EMBL" id="ARD85632.1"/>
    </source>
</evidence>
<name>A0A1V0N680_9ARCH</name>
<accession>A0A1V0N680</accession>
<dbReference type="RefSeq" id="WP_081143094.1">
    <property type="nucleotide sequence ID" value="NZ_CP015363.1"/>
</dbReference>